<feature type="compositionally biased region" description="Polar residues" evidence="1">
    <location>
        <begin position="36"/>
        <end position="60"/>
    </location>
</feature>
<feature type="compositionally biased region" description="Low complexity" evidence="1">
    <location>
        <begin position="88"/>
        <end position="111"/>
    </location>
</feature>
<feature type="domain" description="PD-(D/E)XK nuclease-like" evidence="2">
    <location>
        <begin position="178"/>
        <end position="438"/>
    </location>
</feature>
<dbReference type="InterPro" id="IPR046797">
    <property type="entry name" value="PDDEXK_12"/>
</dbReference>
<proteinExistence type="predicted"/>
<name>A0ABR1GZX7_9HYPO</name>
<evidence type="ECO:0000313" key="3">
    <source>
        <dbReference type="EMBL" id="KAK7414184.1"/>
    </source>
</evidence>
<comment type="caution">
    <text evidence="3">The sequence shown here is derived from an EMBL/GenBank/DDBJ whole genome shotgun (WGS) entry which is preliminary data.</text>
</comment>
<organism evidence="3 4">
    <name type="scientific">Neonectria punicea</name>
    <dbReference type="NCBI Taxonomy" id="979145"/>
    <lineage>
        <taxon>Eukaryota</taxon>
        <taxon>Fungi</taxon>
        <taxon>Dikarya</taxon>
        <taxon>Ascomycota</taxon>
        <taxon>Pezizomycotina</taxon>
        <taxon>Sordariomycetes</taxon>
        <taxon>Hypocreomycetidae</taxon>
        <taxon>Hypocreales</taxon>
        <taxon>Nectriaceae</taxon>
        <taxon>Neonectria</taxon>
    </lineage>
</organism>
<protein>
    <recommendedName>
        <fullName evidence="2">PD-(D/E)XK nuclease-like domain-containing protein</fullName>
    </recommendedName>
</protein>
<reference evidence="3 4" key="1">
    <citation type="journal article" date="2025" name="Microbiol. Resour. Announc.">
        <title>Draft genome sequences for Neonectria magnoliae and Neonectria punicea, canker pathogens of Liriodendron tulipifera and Acer saccharum in West Virginia.</title>
        <authorList>
            <person name="Petronek H.M."/>
            <person name="Kasson M.T."/>
            <person name="Metheny A.M."/>
            <person name="Stauder C.M."/>
            <person name="Lovett B."/>
            <person name="Lynch S.C."/>
            <person name="Garnas J.R."/>
            <person name="Kasson L.R."/>
            <person name="Stajich J.E."/>
        </authorList>
    </citation>
    <scope>NUCLEOTIDE SEQUENCE [LARGE SCALE GENOMIC DNA]</scope>
    <source>
        <strain evidence="3 4">NRRL 64653</strain>
    </source>
</reference>
<sequence length="449" mass="50255">MNARDFVISWLEDLPDLVNYPSEGSRKRKLAAATNEPEQLTSPPASNQTGKNNHEMASTPNKRRRREYNGPSIPLDADATPRPGARTAPSFSASLSRSLSASSSMASGTSSPKKQMMRLQMSESSVEFKALSVSSCPEIARHLISSMDDVGRGLDILSDSEKSHIVHELEARHLNPGRWRYSFQPAGQVDTLPGRVPTFKEVERIWNKAKECQEYNHEETSWNSQVQLRLLESIFENDVGERCDLFNAMSCTTARPHRQFKLSSSPIKMVDICVYASLDKDDATSAAIAEFSRTTRTETVNHTDFMPISTRPLVLSIDTKKPGVHWDTAQLQVGVWHASQWAFLQWAVGQKLQRAQGVPEEDGRAEFEAERLAILSSLGFIPGVIVQGHEWNLVLSTYENGKTKLWTKSPFGTTKDYLDIYAAVAGVRQLAAWARDVYLPWFKVNVLDL</sequence>
<keyword evidence="4" id="KW-1185">Reference proteome</keyword>
<evidence type="ECO:0000256" key="1">
    <source>
        <dbReference type="SAM" id="MobiDB-lite"/>
    </source>
</evidence>
<dbReference type="Pfam" id="PF20516">
    <property type="entry name" value="PDDEXK_12"/>
    <property type="match status" value="1"/>
</dbReference>
<dbReference type="EMBL" id="JAZAVJ010000109">
    <property type="protein sequence ID" value="KAK7414184.1"/>
    <property type="molecule type" value="Genomic_DNA"/>
</dbReference>
<dbReference type="Proteomes" id="UP001498476">
    <property type="component" value="Unassembled WGS sequence"/>
</dbReference>
<feature type="region of interest" description="Disordered" evidence="1">
    <location>
        <begin position="17"/>
        <end position="114"/>
    </location>
</feature>
<gene>
    <name evidence="3" type="ORF">QQX98_006970</name>
</gene>
<evidence type="ECO:0000313" key="4">
    <source>
        <dbReference type="Proteomes" id="UP001498476"/>
    </source>
</evidence>
<evidence type="ECO:0000259" key="2">
    <source>
        <dbReference type="Pfam" id="PF20516"/>
    </source>
</evidence>
<accession>A0ABR1GZX7</accession>